<accession>A0A835Y5C7</accession>
<feature type="compositionally biased region" description="Pro residues" evidence="1">
    <location>
        <begin position="264"/>
        <end position="277"/>
    </location>
</feature>
<feature type="region of interest" description="Disordered" evidence="1">
    <location>
        <begin position="55"/>
        <end position="406"/>
    </location>
</feature>
<evidence type="ECO:0000313" key="3">
    <source>
        <dbReference type="Proteomes" id="UP000612055"/>
    </source>
</evidence>
<evidence type="ECO:0000313" key="2">
    <source>
        <dbReference type="EMBL" id="KAG2492785.1"/>
    </source>
</evidence>
<feature type="compositionally biased region" description="Low complexity" evidence="1">
    <location>
        <begin position="298"/>
        <end position="324"/>
    </location>
</feature>
<sequence>MIVTNLFHATLRGRSAASTANAHTLLRTYVQAVGSSCNDEDVRRQAFEAARAAAAAVGAPTGTSESTRKRSGGTAAALARRKVRAASSVTAATSAAAEQPSAAPAGGAARSNTRTAPAAPAQLWTSPWPPAGVDERPTGLPLHERGSSGGVSPVSPAESGGSAQSDGGRRSPPSTAGFWEPPLQPPRPPAMWARSPRNAAAAAPLGGGAPSQDYYRPPPAWGSDFGGPNGGSTAATYSSAGSGPGRALPPPPSANAAWLSRAPAAPPPPQPPPPPRAGYPIGFESGSGLDRDVLSELAGAVGSSGGADSSPVPSAAPSFDAAAGRAQMRRPPSWHTHSADVADGTLRMSSSLPMPPAAKAPSAAGGDWGGRAPASPLSSPAGYPQGHAPYGAGAVRNTSSSAGANPSVPLGPAAAGASVSASGPAWDWASGLPALPDHAATSADEYDRISGFACHWSAAPQARPATWPRVSSVPYDACAWAPHSMDSCCTSHHEFAQQEHWAPPPIQIAPAHIAPPHMTPTHVDGRAPSATSCHAPSQQQQAPQSSVWAAGLGARSGFAQGMRSWSPPQQLWAAPGRRTPQFIEAQQQQQQQQALPAAPYGVADVSGLEIPSDIVNDVSMLDVWLAMCD</sequence>
<feature type="compositionally biased region" description="Low complexity" evidence="1">
    <location>
        <begin position="85"/>
        <end position="111"/>
    </location>
</feature>
<feature type="compositionally biased region" description="Low complexity" evidence="1">
    <location>
        <begin position="150"/>
        <end position="163"/>
    </location>
</feature>
<feature type="compositionally biased region" description="Low complexity" evidence="1">
    <location>
        <begin position="193"/>
        <end position="204"/>
    </location>
</feature>
<proteinExistence type="predicted"/>
<dbReference type="Proteomes" id="UP000612055">
    <property type="component" value="Unassembled WGS sequence"/>
</dbReference>
<gene>
    <name evidence="2" type="ORF">HYH03_008946</name>
</gene>
<feature type="compositionally biased region" description="Low complexity" evidence="1">
    <location>
        <begin position="231"/>
        <end position="241"/>
    </location>
</feature>
<keyword evidence="3" id="KW-1185">Reference proteome</keyword>
<protein>
    <submittedName>
        <fullName evidence="2">Uncharacterized protein</fullName>
    </submittedName>
</protein>
<dbReference type="EMBL" id="JAEHOE010000042">
    <property type="protein sequence ID" value="KAG2492785.1"/>
    <property type="molecule type" value="Genomic_DNA"/>
</dbReference>
<dbReference type="AlphaFoldDB" id="A0A835Y5C7"/>
<evidence type="ECO:0000256" key="1">
    <source>
        <dbReference type="SAM" id="MobiDB-lite"/>
    </source>
</evidence>
<name>A0A835Y5C7_9CHLO</name>
<comment type="caution">
    <text evidence="2">The sequence shown here is derived from an EMBL/GenBank/DDBJ whole genome shotgun (WGS) entry which is preliminary data.</text>
</comment>
<organism evidence="2 3">
    <name type="scientific">Edaphochlamys debaryana</name>
    <dbReference type="NCBI Taxonomy" id="47281"/>
    <lineage>
        <taxon>Eukaryota</taxon>
        <taxon>Viridiplantae</taxon>
        <taxon>Chlorophyta</taxon>
        <taxon>core chlorophytes</taxon>
        <taxon>Chlorophyceae</taxon>
        <taxon>CS clade</taxon>
        <taxon>Chlamydomonadales</taxon>
        <taxon>Chlamydomonadales incertae sedis</taxon>
        <taxon>Edaphochlamys</taxon>
    </lineage>
</organism>
<reference evidence="2" key="1">
    <citation type="journal article" date="2020" name="bioRxiv">
        <title>Comparative genomics of Chlamydomonas.</title>
        <authorList>
            <person name="Craig R.J."/>
            <person name="Hasan A.R."/>
            <person name="Ness R.W."/>
            <person name="Keightley P.D."/>
        </authorList>
    </citation>
    <scope>NUCLEOTIDE SEQUENCE</scope>
    <source>
        <strain evidence="2">CCAP 11/70</strain>
    </source>
</reference>
<feature type="compositionally biased region" description="Basic and acidic residues" evidence="1">
    <location>
        <begin position="133"/>
        <end position="146"/>
    </location>
</feature>